<accession>A0A8T2SFX0</accession>
<dbReference type="InterPro" id="IPR020568">
    <property type="entry name" value="Ribosomal_Su5_D2-typ_SF"/>
</dbReference>
<dbReference type="Pfam" id="PF08676">
    <property type="entry name" value="MutL_C"/>
    <property type="match status" value="1"/>
</dbReference>
<sequence length="966" mass="107612">MAEVRMAVIKPIDKASVHRICSGQVILDLSMAVKELVENSLDAGATSIEIKLKDYGADSLEVADNGCGVSPDNYQALTLKYHTSKISEFADLQSLSSFGFRGEALSSLCALADLSVVTRTKNESVATHLQFDHSGAIISQKSEARPVGTTVIVSGLFKSLPVRHKEFTKNIRREYSRLLTVLHGYALMAKNVRLVCTHLSGKTRTMILKTQGTSSIKDNIVTVFGTKMAACLEPVNLSVGDGCQIEGFLSKPGAGSGRASGDRQFFYINGRPVELPKVSKMLNELYKSFNSLQFPMAVLNFILPPATYDVNVTPDKRKVFLHGENDLLQTFRRALENIYAPEKYTYTVQKFEMPNLEKESSMTKELPEFETQRVDYIGSMLEDSQDSRRKGCDSEPLEASYDQAEQSDDENQDFSLPKTDKGGENCVVDSLYRKVTTRTAGIADLESFQCNFSSASANISNGCNVKGRDADRDFRLREQQQVATLQHKTVQSKLNAFVLPSKRGVEDGPLSSEEPLLKKWLLSNHGKEVNRGPSRFKIQNARDETGAPDLAHSGTDERHELLSGCNEQSKSVAIHKTVNIEETESAIPEIKCDSDRFPCTPQGDNNASMLQDRCDMDIEKSEEHTMTISKESEQVVAVSSIEFDLKKLCARFRKRLIKYDDHLSRARSSAKKRYPFQARLSLLIEDCKFFCQSFLGSLNVGRHFMAASMGVEYVEYGDSGKEAALAAATRELERTFNKADFKKMKVLGQFNLGFILAKLNGDLFIIDQHASDEKYNFERLSRTTVLNRQPLLRPLPLDLSVAEEVIAMTHIETFRKNGFDFIERRDGPPGQKLCLSAVPFSKNITFGSNDVQELISLLADEPTYGGGGDDFKHLGVPLDDAEVEGQSLSCVNMLIRPSRVKAMLASRACRSSIMIGDPLSRKQMQRVLNNLAELDSPWNCPHGRPTMRHLVDLSNLKMYSRLNLGI</sequence>
<dbReference type="InterPro" id="IPR002099">
    <property type="entry name" value="MutL/Mlh/PMS"/>
</dbReference>
<dbReference type="Pfam" id="PF01119">
    <property type="entry name" value="DNA_mis_repair"/>
    <property type="match status" value="1"/>
</dbReference>
<dbReference type="SMART" id="SM00853">
    <property type="entry name" value="MutL_C"/>
    <property type="match status" value="1"/>
</dbReference>
<dbReference type="CDD" id="cd03484">
    <property type="entry name" value="MutL_Trans_hPMS_2_like"/>
    <property type="match status" value="1"/>
</dbReference>
<dbReference type="InterPro" id="IPR014721">
    <property type="entry name" value="Ribsml_uS5_D2-typ_fold_subgr"/>
</dbReference>
<feature type="domain" description="DNA mismatch repair protein S5" evidence="5">
    <location>
        <begin position="220"/>
        <end position="340"/>
    </location>
</feature>
<reference evidence="6" key="1">
    <citation type="submission" date="2021-08" db="EMBL/GenBank/DDBJ databases">
        <title>WGS assembly of Ceratopteris richardii.</title>
        <authorList>
            <person name="Marchant D.B."/>
            <person name="Chen G."/>
            <person name="Jenkins J."/>
            <person name="Shu S."/>
            <person name="Leebens-Mack J."/>
            <person name="Grimwood J."/>
            <person name="Schmutz J."/>
            <person name="Soltis P."/>
            <person name="Soltis D."/>
            <person name="Chen Z.-H."/>
        </authorList>
    </citation>
    <scope>NUCLEOTIDE SEQUENCE</scope>
    <source>
        <strain evidence="6">Whitten #5841</strain>
        <tissue evidence="6">Leaf</tissue>
    </source>
</reference>
<dbReference type="InterPro" id="IPR042121">
    <property type="entry name" value="MutL_C_regsub"/>
</dbReference>
<dbReference type="FunFam" id="3.30.1370.100:FF:000001">
    <property type="entry name" value="Mismatch repair endonuclease pms1, putative"/>
    <property type="match status" value="1"/>
</dbReference>
<dbReference type="GO" id="GO:0140664">
    <property type="term" value="F:ATP-dependent DNA damage sensor activity"/>
    <property type="evidence" value="ECO:0007669"/>
    <property type="project" value="InterPro"/>
</dbReference>
<dbReference type="AlphaFoldDB" id="A0A8T2SFX0"/>
<dbReference type="Pfam" id="PF13589">
    <property type="entry name" value="HATPase_c_3"/>
    <property type="match status" value="1"/>
</dbReference>
<dbReference type="NCBIfam" id="TIGR00585">
    <property type="entry name" value="mutl"/>
    <property type="match status" value="1"/>
</dbReference>
<keyword evidence="2" id="KW-0227">DNA damage</keyword>
<protein>
    <recommendedName>
        <fullName evidence="8">DNA mismatch repair protein PMS1</fullName>
    </recommendedName>
</protein>
<evidence type="ECO:0000256" key="1">
    <source>
        <dbReference type="ARBA" id="ARBA00006082"/>
    </source>
</evidence>
<dbReference type="GO" id="GO:0016887">
    <property type="term" value="F:ATP hydrolysis activity"/>
    <property type="evidence" value="ECO:0007669"/>
    <property type="project" value="InterPro"/>
</dbReference>
<evidence type="ECO:0000256" key="2">
    <source>
        <dbReference type="ARBA" id="ARBA00022763"/>
    </source>
</evidence>
<dbReference type="GO" id="GO:0032389">
    <property type="term" value="C:MutLalpha complex"/>
    <property type="evidence" value="ECO:0007669"/>
    <property type="project" value="TreeGrafter"/>
</dbReference>
<dbReference type="InterPro" id="IPR014790">
    <property type="entry name" value="MutL_C"/>
</dbReference>
<evidence type="ECO:0000313" key="6">
    <source>
        <dbReference type="EMBL" id="KAH7316287.1"/>
    </source>
</evidence>
<dbReference type="InterPro" id="IPR014762">
    <property type="entry name" value="DNA_mismatch_repair_CS"/>
</dbReference>
<dbReference type="EMBL" id="CM035426">
    <property type="protein sequence ID" value="KAH7316287.1"/>
    <property type="molecule type" value="Genomic_DNA"/>
</dbReference>
<feature type="domain" description="MutL C-terminal dimerisation" evidence="4">
    <location>
        <begin position="746"/>
        <end position="919"/>
    </location>
</feature>
<dbReference type="Proteomes" id="UP000825935">
    <property type="component" value="Chromosome 21"/>
</dbReference>
<keyword evidence="7" id="KW-1185">Reference proteome</keyword>
<comment type="caution">
    <text evidence="6">The sequence shown here is derived from an EMBL/GenBank/DDBJ whole genome shotgun (WGS) entry which is preliminary data.</text>
</comment>
<dbReference type="Gene3D" id="3.30.565.10">
    <property type="entry name" value="Histidine kinase-like ATPase, C-terminal domain"/>
    <property type="match status" value="1"/>
</dbReference>
<evidence type="ECO:0000259" key="5">
    <source>
        <dbReference type="SMART" id="SM01340"/>
    </source>
</evidence>
<dbReference type="GO" id="GO:0005524">
    <property type="term" value="F:ATP binding"/>
    <property type="evidence" value="ECO:0007669"/>
    <property type="project" value="InterPro"/>
</dbReference>
<dbReference type="OrthoDB" id="10254304at2759"/>
<dbReference type="CDD" id="cd16926">
    <property type="entry name" value="HATPase_MutL-MLH-PMS-like"/>
    <property type="match status" value="1"/>
</dbReference>
<evidence type="ECO:0000256" key="3">
    <source>
        <dbReference type="SAM" id="MobiDB-lite"/>
    </source>
</evidence>
<dbReference type="InterPro" id="IPR037198">
    <property type="entry name" value="MutL_C_sf"/>
</dbReference>
<name>A0A8T2SFX0_CERRI</name>
<dbReference type="PROSITE" id="PS00058">
    <property type="entry name" value="DNA_MISMATCH_REPAIR_1"/>
    <property type="match status" value="1"/>
</dbReference>
<evidence type="ECO:0008006" key="8">
    <source>
        <dbReference type="Google" id="ProtNLM"/>
    </source>
</evidence>
<gene>
    <name evidence="6" type="ORF">KP509_21G086600</name>
</gene>
<dbReference type="OMA" id="MRPRRMP"/>
<dbReference type="SUPFAM" id="SSF55874">
    <property type="entry name" value="ATPase domain of HSP90 chaperone/DNA topoisomerase II/histidine kinase"/>
    <property type="match status" value="1"/>
</dbReference>
<dbReference type="InterPro" id="IPR038973">
    <property type="entry name" value="MutL/Mlh/Pms-like"/>
</dbReference>
<proteinExistence type="inferred from homology"/>
<dbReference type="SMART" id="SM01340">
    <property type="entry name" value="DNA_mis_repair"/>
    <property type="match status" value="1"/>
</dbReference>
<dbReference type="InterPro" id="IPR036890">
    <property type="entry name" value="HATPase_C_sf"/>
</dbReference>
<dbReference type="PANTHER" id="PTHR10073">
    <property type="entry name" value="DNA MISMATCH REPAIR PROTEIN MLH, PMS, MUTL"/>
    <property type="match status" value="1"/>
</dbReference>
<dbReference type="Gene3D" id="3.30.230.10">
    <property type="match status" value="1"/>
</dbReference>
<dbReference type="InterPro" id="IPR013507">
    <property type="entry name" value="DNA_mismatch_S5_2-like"/>
</dbReference>
<dbReference type="Gene3D" id="3.30.1370.100">
    <property type="entry name" value="MutL, C-terminal domain, regulatory subdomain"/>
    <property type="match status" value="1"/>
</dbReference>
<feature type="region of interest" description="Disordered" evidence="3">
    <location>
        <begin position="382"/>
        <end position="420"/>
    </location>
</feature>
<comment type="similarity">
    <text evidence="1">Belongs to the DNA mismatch repair MutL/HexB family.</text>
</comment>
<dbReference type="SUPFAM" id="SSF118116">
    <property type="entry name" value="DNA mismatch repair protein MutL"/>
    <property type="match status" value="1"/>
</dbReference>
<organism evidence="6 7">
    <name type="scientific">Ceratopteris richardii</name>
    <name type="common">Triangle waterfern</name>
    <dbReference type="NCBI Taxonomy" id="49495"/>
    <lineage>
        <taxon>Eukaryota</taxon>
        <taxon>Viridiplantae</taxon>
        <taxon>Streptophyta</taxon>
        <taxon>Embryophyta</taxon>
        <taxon>Tracheophyta</taxon>
        <taxon>Polypodiopsida</taxon>
        <taxon>Polypodiidae</taxon>
        <taxon>Polypodiales</taxon>
        <taxon>Pteridineae</taxon>
        <taxon>Pteridaceae</taxon>
        <taxon>Parkerioideae</taxon>
        <taxon>Ceratopteris</taxon>
    </lineage>
</organism>
<dbReference type="Gene3D" id="3.30.1540.20">
    <property type="entry name" value="MutL, C-terminal domain, dimerisation subdomain"/>
    <property type="match status" value="1"/>
</dbReference>
<dbReference type="GO" id="GO:0030983">
    <property type="term" value="F:mismatched DNA binding"/>
    <property type="evidence" value="ECO:0007669"/>
    <property type="project" value="InterPro"/>
</dbReference>
<dbReference type="InterPro" id="IPR042120">
    <property type="entry name" value="MutL_C_dimsub"/>
</dbReference>
<dbReference type="GO" id="GO:0006298">
    <property type="term" value="P:mismatch repair"/>
    <property type="evidence" value="ECO:0007669"/>
    <property type="project" value="InterPro"/>
</dbReference>
<evidence type="ECO:0000259" key="4">
    <source>
        <dbReference type="SMART" id="SM00853"/>
    </source>
</evidence>
<evidence type="ECO:0000313" key="7">
    <source>
        <dbReference type="Proteomes" id="UP000825935"/>
    </source>
</evidence>
<dbReference type="SUPFAM" id="SSF54211">
    <property type="entry name" value="Ribosomal protein S5 domain 2-like"/>
    <property type="match status" value="1"/>
</dbReference>
<dbReference type="PANTHER" id="PTHR10073:SF52">
    <property type="entry name" value="MISMATCH REPAIR ENDONUCLEASE PMS2"/>
    <property type="match status" value="1"/>
</dbReference>
<dbReference type="FunFam" id="3.30.230.10:FF:000054">
    <property type="entry name" value="DNA mismatch repair protein PMS1"/>
    <property type="match status" value="1"/>
</dbReference>
<dbReference type="FunFam" id="3.30.565.10:FF:000014">
    <property type="entry name" value="Mismatch repair endonuclease pms1, putative"/>
    <property type="match status" value="1"/>
</dbReference>